<name>A0A399S723_9BACT</name>
<dbReference type="AlphaFoldDB" id="A0A399S723"/>
<keyword evidence="2" id="KW-1185">Reference proteome</keyword>
<comment type="caution">
    <text evidence="1">The sequence shown here is derived from an EMBL/GenBank/DDBJ whole genome shotgun (WGS) entry which is preliminary data.</text>
</comment>
<organism evidence="1 2">
    <name type="scientific">Pontibacter oryzae</name>
    <dbReference type="NCBI Taxonomy" id="2304593"/>
    <lineage>
        <taxon>Bacteria</taxon>
        <taxon>Pseudomonadati</taxon>
        <taxon>Bacteroidota</taxon>
        <taxon>Cytophagia</taxon>
        <taxon>Cytophagales</taxon>
        <taxon>Hymenobacteraceae</taxon>
        <taxon>Pontibacter</taxon>
    </lineage>
</organism>
<proteinExistence type="predicted"/>
<protein>
    <submittedName>
        <fullName evidence="1">Uncharacterized protein</fullName>
    </submittedName>
</protein>
<gene>
    <name evidence="1" type="ORF">D1627_09650</name>
</gene>
<reference evidence="2" key="1">
    <citation type="submission" date="2018-08" db="EMBL/GenBank/DDBJ databases">
        <title>Mucilaginibacter sp. MYSH2.</title>
        <authorList>
            <person name="Seo T."/>
        </authorList>
    </citation>
    <scope>NUCLEOTIDE SEQUENCE [LARGE SCALE GENOMIC DNA]</scope>
    <source>
        <strain evidence="2">KIRAN</strain>
    </source>
</reference>
<sequence>MFILAACSDGPSSHGSEEATVAAETGQAAPLPKDVIYAAHPLISGKLYSHPDFKAQTITYFDTSQQVYVLDTADVMFVKARVSRDTTSYTGYITKTILPERQREVKK</sequence>
<dbReference type="Proteomes" id="UP000266005">
    <property type="component" value="Unassembled WGS sequence"/>
</dbReference>
<dbReference type="EMBL" id="QWGE01000003">
    <property type="protein sequence ID" value="RIJ37862.1"/>
    <property type="molecule type" value="Genomic_DNA"/>
</dbReference>
<evidence type="ECO:0000313" key="2">
    <source>
        <dbReference type="Proteomes" id="UP000266005"/>
    </source>
</evidence>
<dbReference type="OrthoDB" id="852598at2"/>
<accession>A0A399S723</accession>
<evidence type="ECO:0000313" key="1">
    <source>
        <dbReference type="EMBL" id="RIJ37862.1"/>
    </source>
</evidence>